<evidence type="ECO:0000256" key="9">
    <source>
        <dbReference type="RuleBase" id="RU003640"/>
    </source>
</evidence>
<dbReference type="InterPro" id="IPR038430">
    <property type="entry name" value="NDAH_ubi_oxred_su3_sf"/>
</dbReference>
<evidence type="ECO:0000256" key="1">
    <source>
        <dbReference type="ARBA" id="ARBA00004370"/>
    </source>
</evidence>
<comment type="subcellular location">
    <subcellularLocation>
        <location evidence="1">Membrane</location>
    </subcellularLocation>
    <subcellularLocation>
        <location evidence="9">Mitochondrion membrane</location>
        <topology evidence="9">Multi-pass membrane protein</topology>
    </subcellularLocation>
</comment>
<keyword evidence="7 9" id="KW-0472">Membrane</keyword>
<organism evidence="10">
    <name type="scientific">Liposcelis paeta</name>
    <dbReference type="NCBI Taxonomy" id="209927"/>
    <lineage>
        <taxon>Eukaryota</taxon>
        <taxon>Metazoa</taxon>
        <taxon>Ecdysozoa</taxon>
        <taxon>Arthropoda</taxon>
        <taxon>Hexapoda</taxon>
        <taxon>Insecta</taxon>
        <taxon>Pterygota</taxon>
        <taxon>Neoptera</taxon>
        <taxon>Paraneoptera</taxon>
        <taxon>Psocodea</taxon>
        <taxon>Troctomorpha</taxon>
        <taxon>Liposcelidetae</taxon>
        <taxon>Liposcelididae</taxon>
        <taxon>Liposcelis</taxon>
    </lineage>
</organism>
<gene>
    <name evidence="10" type="primary">ND3</name>
</gene>
<evidence type="ECO:0000313" key="10">
    <source>
        <dbReference type="EMBL" id="AHA47082.1"/>
    </source>
</evidence>
<keyword evidence="6 9" id="KW-1133">Transmembrane helix</keyword>
<keyword evidence="9" id="KW-1278">Translocase</keyword>
<evidence type="ECO:0000256" key="4">
    <source>
        <dbReference type="ARBA" id="ARBA00022448"/>
    </source>
</evidence>
<dbReference type="GO" id="GO:0008137">
    <property type="term" value="F:NADH dehydrogenase (ubiquinone) activity"/>
    <property type="evidence" value="ECO:0007669"/>
    <property type="project" value="UniProtKB-UniRule"/>
</dbReference>
<evidence type="ECO:0000256" key="7">
    <source>
        <dbReference type="ARBA" id="ARBA00023136"/>
    </source>
</evidence>
<dbReference type="AlphaFoldDB" id="A0A096X725"/>
<geneLocation type="mitochondrion" evidence="10"/>
<evidence type="ECO:0000256" key="2">
    <source>
        <dbReference type="ARBA" id="ARBA00008472"/>
    </source>
</evidence>
<dbReference type="EC" id="7.1.1.2" evidence="9"/>
<evidence type="ECO:0000256" key="6">
    <source>
        <dbReference type="ARBA" id="ARBA00022989"/>
    </source>
</evidence>
<name>A0A096X725_9NEOP</name>
<proteinExistence type="inferred from homology"/>
<keyword evidence="9" id="KW-0249">Electron transport</keyword>
<comment type="similarity">
    <text evidence="2 9">Belongs to the complex I subunit 3 family.</text>
</comment>
<dbReference type="InterPro" id="IPR000440">
    <property type="entry name" value="NADH_UbQ/plastoQ_OxRdtase_su3"/>
</dbReference>
<sequence>MITIFSLIKIIKMFNSFKLMNLYLDFPFECGISSNYSMRKSYSLPLFFLSLIFLMFDMEIILMLPFIFLFLSIPSFKFLILNIIILLISLFMEWYFGSFFWMKN</sequence>
<evidence type="ECO:0000256" key="5">
    <source>
        <dbReference type="ARBA" id="ARBA00022692"/>
    </source>
</evidence>
<keyword evidence="4 9" id="KW-0813">Transport</keyword>
<reference evidence="10" key="1">
    <citation type="journal article" date="2014" name="BMC Genomics">
        <title>Evolution of multipartite mitochondrial genomes in the booklice of the genus Liposcelis (Psocoptera).</title>
        <authorList>
            <person name="Chen S.C."/>
            <person name="Wei D.D."/>
            <person name="Shao R."/>
            <person name="Shi J.X."/>
            <person name="Dou W."/>
            <person name="Wang J.J."/>
        </authorList>
    </citation>
    <scope>NUCLEOTIDE SEQUENCE</scope>
</reference>
<comment type="catalytic activity">
    <reaction evidence="8 9">
        <text>a ubiquinone + NADH + 5 H(+)(in) = a ubiquinol + NAD(+) + 4 H(+)(out)</text>
        <dbReference type="Rhea" id="RHEA:29091"/>
        <dbReference type="Rhea" id="RHEA-COMP:9565"/>
        <dbReference type="Rhea" id="RHEA-COMP:9566"/>
        <dbReference type="ChEBI" id="CHEBI:15378"/>
        <dbReference type="ChEBI" id="CHEBI:16389"/>
        <dbReference type="ChEBI" id="CHEBI:17976"/>
        <dbReference type="ChEBI" id="CHEBI:57540"/>
        <dbReference type="ChEBI" id="CHEBI:57945"/>
        <dbReference type="EC" id="7.1.1.2"/>
    </reaction>
</comment>
<keyword evidence="9" id="KW-0830">Ubiquinone</keyword>
<evidence type="ECO:0000256" key="8">
    <source>
        <dbReference type="ARBA" id="ARBA00049551"/>
    </source>
</evidence>
<dbReference type="EMBL" id="KF649225">
    <property type="protein sequence ID" value="AHA47082.1"/>
    <property type="molecule type" value="Genomic_DNA"/>
</dbReference>
<keyword evidence="9" id="KW-0679">Respiratory chain</keyword>
<evidence type="ECO:0000256" key="3">
    <source>
        <dbReference type="ARBA" id="ARBA00021007"/>
    </source>
</evidence>
<keyword evidence="9" id="KW-0520">NAD</keyword>
<dbReference type="GO" id="GO:0031966">
    <property type="term" value="C:mitochondrial membrane"/>
    <property type="evidence" value="ECO:0007669"/>
    <property type="project" value="UniProtKB-SubCell"/>
</dbReference>
<keyword evidence="5 9" id="KW-0812">Transmembrane</keyword>
<accession>A0A096X725</accession>
<dbReference type="Pfam" id="PF00507">
    <property type="entry name" value="Oxidored_q4"/>
    <property type="match status" value="1"/>
</dbReference>
<comment type="function">
    <text evidence="9">Core subunit of the mitochondrial membrane respiratory chain NADH dehydrogenase (Complex I) which catalyzes electron transfer from NADH through the respiratory chain, using ubiquinone as an electron acceptor. Essential for the catalytic activity of complex I.</text>
</comment>
<dbReference type="Gene3D" id="1.20.58.1610">
    <property type="entry name" value="NADH:ubiquinone/plastoquinone oxidoreductase, chain 3"/>
    <property type="match status" value="1"/>
</dbReference>
<feature type="transmembrane region" description="Helical" evidence="9">
    <location>
        <begin position="79"/>
        <end position="102"/>
    </location>
</feature>
<keyword evidence="9 10" id="KW-0496">Mitochondrion</keyword>
<feature type="transmembrane region" description="Helical" evidence="9">
    <location>
        <begin position="46"/>
        <end position="73"/>
    </location>
</feature>
<protein>
    <recommendedName>
        <fullName evidence="3 9">NADH-ubiquinone oxidoreductase chain 3</fullName>
        <ecNumber evidence="9">7.1.1.2</ecNumber>
    </recommendedName>
</protein>